<feature type="compositionally biased region" description="Basic and acidic residues" evidence="1">
    <location>
        <begin position="586"/>
        <end position="600"/>
    </location>
</feature>
<reference evidence="2" key="1">
    <citation type="submission" date="2008-04" db="EMBL/GenBank/DDBJ databases">
        <title>Pirate Transposons in Diatom Genomes.</title>
        <authorList>
            <person name="Maumus F."/>
            <person name="Allen A."/>
            <person name="Bowler C."/>
        </authorList>
    </citation>
    <scope>NUCLEOTIDE SEQUENCE</scope>
</reference>
<dbReference type="EMBL" id="EU624207">
    <property type="protein sequence ID" value="ACC94311.1"/>
    <property type="molecule type" value="Genomic_DNA"/>
</dbReference>
<feature type="region of interest" description="Disordered" evidence="1">
    <location>
        <begin position="1"/>
        <end position="53"/>
    </location>
</feature>
<accession>B2MVK9</accession>
<dbReference type="GO" id="GO:0003676">
    <property type="term" value="F:nucleic acid binding"/>
    <property type="evidence" value="ECO:0007669"/>
    <property type="project" value="InterPro"/>
</dbReference>
<dbReference type="PANTHER" id="PTHR33939:SF1">
    <property type="entry name" value="DUF4371 DOMAIN-CONTAINING PROTEIN"/>
    <property type="match status" value="1"/>
</dbReference>
<feature type="region of interest" description="Disordered" evidence="1">
    <location>
        <begin position="552"/>
        <end position="600"/>
    </location>
</feature>
<dbReference type="HOGENOM" id="CLU_455270_0_0_1"/>
<dbReference type="OMA" id="ESCIHEH"/>
<feature type="compositionally biased region" description="Acidic residues" evidence="1">
    <location>
        <begin position="1"/>
        <end position="18"/>
    </location>
</feature>
<sequence>MVDSDEDFSLGEEDEYTESDGCTKKHALEDIGPERAAKSVRSKSPKASNQTRALMPSTLEVLLPMEREASLLLQGIDYDRNTSARIIVASLRFQKEYLLKKSKNKCKNTPAPEVRNTVCRMLGVSPKVYTKIMSGYILHRSVYASGLDGQGRGGNSGAKSSRIPRTKSVSIAVREFVRGERKLQKLVTGREVLDFFIKEGILCIPMDPKMGVFVKKDFQTASRNVRRYLQDYGYRRGRRNNIAPNQSMIAKRHEYVQALFTNEALPKGERLRNVYMDESCIHEHYNKNDRSVWDPKDVLDIQHGKSKHKGRRYCFAAAIQGPDPFVDVPELASEKAGLVPGTIWAFCPQKKGSDQGDYHKVFNGENFVTWWKNQLLPNLHQPCLIHMDNAAYHKVYGSHVPKCGKMQKQECIDYLHSKGIETEAECSAVVLKVRTKAWIVANEKFECVRLAEEQGHRVLFTPPYHSDLQPIELVWALIKGNVGRQYSLDSTLDLVYQRLMKEFDMLQESGHDSIHCMIVKCTNLARQFKEDIPMEEAADEALEMEEADDYDAYKAGLDEGIPPENYPDESGEESGVEDVFGAASDADLKENGDIKDTVQV</sequence>
<feature type="compositionally biased region" description="Basic and acidic residues" evidence="1">
    <location>
        <begin position="21"/>
        <end position="37"/>
    </location>
</feature>
<dbReference type="Gene3D" id="3.30.420.10">
    <property type="entry name" value="Ribonuclease H-like superfamily/Ribonuclease H"/>
    <property type="match status" value="1"/>
</dbReference>
<evidence type="ECO:0000313" key="2">
    <source>
        <dbReference type="EMBL" id="ACC94311.1"/>
    </source>
</evidence>
<organism evidence="2">
    <name type="scientific">Phaeodactylum tricornutum</name>
    <name type="common">Diatom</name>
    <dbReference type="NCBI Taxonomy" id="2850"/>
    <lineage>
        <taxon>Eukaryota</taxon>
        <taxon>Sar</taxon>
        <taxon>Stramenopiles</taxon>
        <taxon>Ochrophyta</taxon>
        <taxon>Bacillariophyta</taxon>
        <taxon>Bacillariophyceae</taxon>
        <taxon>Bacillariophycidae</taxon>
        <taxon>Naviculales</taxon>
        <taxon>Phaeodactylaceae</taxon>
        <taxon>Phaeodactylum</taxon>
    </lineage>
</organism>
<dbReference type="InterPro" id="IPR036397">
    <property type="entry name" value="RNaseH_sf"/>
</dbReference>
<name>B2MVK9_PHATR</name>
<proteinExistence type="predicted"/>
<evidence type="ECO:0000256" key="1">
    <source>
        <dbReference type="SAM" id="MobiDB-lite"/>
    </source>
</evidence>
<dbReference type="AlphaFoldDB" id="B2MVK9"/>
<protein>
    <submittedName>
        <fullName evidence="2">Putative transposase</fullName>
    </submittedName>
</protein>
<dbReference type="PANTHER" id="PTHR33939">
    <property type="entry name" value="PROTEIN CBG22215"/>
    <property type="match status" value="1"/>
</dbReference>
<feature type="compositionally biased region" description="Acidic residues" evidence="1">
    <location>
        <begin position="566"/>
        <end position="576"/>
    </location>
</feature>